<sequence>MADFDSPDVLAAIKTGVREMSELERAVELTTPLPTSTLQPFLRLAGGGYERAHEFFAQTIRPAREMSYEIWQGADWSKYRARAKRLPPMMHPSVWEKAFYAVVDARAAERRRQIEAEEEAARSRGSAAEKWFYLSKIFAPIDTVSRTLLSNREVQRVERERARLTNAKERAEQQLQSRTVTEAVRFCRGIAPLRANWRVKFPVVTARTNVEPGAVKR</sequence>
<dbReference type="EMBL" id="CP127294">
    <property type="protein sequence ID" value="WIX83332.1"/>
    <property type="molecule type" value="Genomic_DNA"/>
</dbReference>
<dbReference type="AlphaFoldDB" id="A0A9Y2INF0"/>
<evidence type="ECO:0000313" key="1">
    <source>
        <dbReference type="EMBL" id="WIX83332.1"/>
    </source>
</evidence>
<protein>
    <submittedName>
        <fullName evidence="1">Uncharacterized protein</fullName>
    </submittedName>
</protein>
<accession>A0A9Y2INF0</accession>
<dbReference type="Proteomes" id="UP001236014">
    <property type="component" value="Chromosome"/>
</dbReference>
<reference evidence="1 2" key="1">
    <citation type="submission" date="2023-06" db="EMBL/GenBank/DDBJ databases">
        <authorList>
            <person name="Oyuntsetseg B."/>
            <person name="Kim S.B."/>
        </authorList>
    </citation>
    <scope>NUCLEOTIDE SEQUENCE [LARGE SCALE GENOMIC DNA]</scope>
    <source>
        <strain evidence="1 2">2-15</strain>
    </source>
</reference>
<organism evidence="1 2">
    <name type="scientific">Amycolatopsis carbonis</name>
    <dbReference type="NCBI Taxonomy" id="715471"/>
    <lineage>
        <taxon>Bacteria</taxon>
        <taxon>Bacillati</taxon>
        <taxon>Actinomycetota</taxon>
        <taxon>Actinomycetes</taxon>
        <taxon>Pseudonocardiales</taxon>
        <taxon>Pseudonocardiaceae</taxon>
        <taxon>Amycolatopsis</taxon>
    </lineage>
</organism>
<gene>
    <name evidence="1" type="ORF">QRX50_22520</name>
</gene>
<dbReference type="RefSeq" id="WP_285973884.1">
    <property type="nucleotide sequence ID" value="NZ_CP127294.1"/>
</dbReference>
<name>A0A9Y2INF0_9PSEU</name>
<evidence type="ECO:0000313" key="2">
    <source>
        <dbReference type="Proteomes" id="UP001236014"/>
    </source>
</evidence>
<keyword evidence="2" id="KW-1185">Reference proteome</keyword>
<proteinExistence type="predicted"/>
<dbReference type="KEGG" id="acab:QRX50_22520"/>